<feature type="non-terminal residue" evidence="1">
    <location>
        <position position="1"/>
    </location>
</feature>
<dbReference type="EMBL" id="BART01037999">
    <property type="protein sequence ID" value="GAH13127.1"/>
    <property type="molecule type" value="Genomic_DNA"/>
</dbReference>
<dbReference type="AlphaFoldDB" id="X1CZ32"/>
<sequence length="61" mass="6530">RAFIGDMKRATNAAGTAPIIGPRSGIRLSRPAINPKRAAKSTLKTSKTIVHKNPTMIDMSI</sequence>
<proteinExistence type="predicted"/>
<accession>X1CZ32</accession>
<gene>
    <name evidence="1" type="ORF">S01H4_63268</name>
</gene>
<protein>
    <submittedName>
        <fullName evidence="1">Uncharacterized protein</fullName>
    </submittedName>
</protein>
<name>X1CZ32_9ZZZZ</name>
<reference evidence="1" key="1">
    <citation type="journal article" date="2014" name="Front. Microbiol.">
        <title>High frequency of phylogenetically diverse reductive dehalogenase-homologous genes in deep subseafloor sedimentary metagenomes.</title>
        <authorList>
            <person name="Kawai M."/>
            <person name="Futagami T."/>
            <person name="Toyoda A."/>
            <person name="Takaki Y."/>
            <person name="Nishi S."/>
            <person name="Hori S."/>
            <person name="Arai W."/>
            <person name="Tsubouchi T."/>
            <person name="Morono Y."/>
            <person name="Uchiyama I."/>
            <person name="Ito T."/>
            <person name="Fujiyama A."/>
            <person name="Inagaki F."/>
            <person name="Takami H."/>
        </authorList>
    </citation>
    <scope>NUCLEOTIDE SEQUENCE</scope>
    <source>
        <strain evidence="1">Expedition CK06-06</strain>
    </source>
</reference>
<evidence type="ECO:0000313" key="1">
    <source>
        <dbReference type="EMBL" id="GAH13127.1"/>
    </source>
</evidence>
<comment type="caution">
    <text evidence="1">The sequence shown here is derived from an EMBL/GenBank/DDBJ whole genome shotgun (WGS) entry which is preliminary data.</text>
</comment>
<organism evidence="1">
    <name type="scientific">marine sediment metagenome</name>
    <dbReference type="NCBI Taxonomy" id="412755"/>
    <lineage>
        <taxon>unclassified sequences</taxon>
        <taxon>metagenomes</taxon>
        <taxon>ecological metagenomes</taxon>
    </lineage>
</organism>